<evidence type="ECO:0000313" key="3">
    <source>
        <dbReference type="Proteomes" id="UP000037712"/>
    </source>
</evidence>
<keyword evidence="1" id="KW-0472">Membrane</keyword>
<protein>
    <submittedName>
        <fullName evidence="2">Uncharacterized protein</fullName>
    </submittedName>
</protein>
<dbReference type="AlphaFoldDB" id="A0A0M9WMV9"/>
<gene>
    <name evidence="2" type="ORF">Z051_17750</name>
</gene>
<name>A0A0M9WMV9_RHORH</name>
<comment type="caution">
    <text evidence="2">The sequence shown here is derived from an EMBL/GenBank/DDBJ whole genome shotgun (WGS) entry which is preliminary data.</text>
</comment>
<keyword evidence="1" id="KW-0812">Transmembrane</keyword>
<dbReference type="PATRIC" id="fig|1441923.3.peg.3880"/>
<sequence length="70" mass="7530">MAVTSVLEAPWRERVRTWVEPILLAVTLTALVAGIVATLFGADDVADACWIAGTVVAILPAVWWVVDALR</sequence>
<proteinExistence type="predicted"/>
<keyword evidence="1" id="KW-1133">Transmembrane helix</keyword>
<dbReference type="EMBL" id="AZYO01000052">
    <property type="protein sequence ID" value="KOS54921.1"/>
    <property type="molecule type" value="Genomic_DNA"/>
</dbReference>
<feature type="transmembrane region" description="Helical" evidence="1">
    <location>
        <begin position="21"/>
        <end position="42"/>
    </location>
</feature>
<feature type="non-terminal residue" evidence="2">
    <location>
        <position position="70"/>
    </location>
</feature>
<reference evidence="3" key="2">
    <citation type="submission" date="2015-01" db="EMBL/GenBank/DDBJ databases">
        <title>Draft genome sequence of potential hydrocarbon metabolising strain of Rhodococcus rhodochrous.</title>
        <authorList>
            <person name="Aggarwal R.K."/>
            <person name="Dawar C."/>
        </authorList>
    </citation>
    <scope>NUCLEOTIDE SEQUENCE [LARGE SCALE GENOMIC DNA]</scope>
    <source>
        <strain evidence="3">KG-21</strain>
    </source>
</reference>
<feature type="transmembrane region" description="Helical" evidence="1">
    <location>
        <begin position="48"/>
        <end position="66"/>
    </location>
</feature>
<accession>A0A0M9WMV9</accession>
<dbReference type="Proteomes" id="UP000037712">
    <property type="component" value="Unassembled WGS sequence"/>
</dbReference>
<organism evidence="2 3">
    <name type="scientific">Rhodococcus rhodochrous KG-21</name>
    <dbReference type="NCBI Taxonomy" id="1441923"/>
    <lineage>
        <taxon>Bacteria</taxon>
        <taxon>Bacillati</taxon>
        <taxon>Actinomycetota</taxon>
        <taxon>Actinomycetes</taxon>
        <taxon>Mycobacteriales</taxon>
        <taxon>Nocardiaceae</taxon>
        <taxon>Rhodococcus</taxon>
    </lineage>
</organism>
<reference evidence="2 3" key="1">
    <citation type="journal article" date="2015" name="Genome Announc.">
        <title>Draft Genome Sequence of Rhodococcus rhodochrous Strain KG-21, a Soil Isolate from Oil Fields of Krishna-Godavari Basin, India.</title>
        <authorList>
            <person name="Dawar C."/>
            <person name="Aggarwal R.K."/>
        </authorList>
    </citation>
    <scope>NUCLEOTIDE SEQUENCE [LARGE SCALE GENOMIC DNA]</scope>
    <source>
        <strain evidence="2 3">KG-21</strain>
    </source>
</reference>
<evidence type="ECO:0000313" key="2">
    <source>
        <dbReference type="EMBL" id="KOS54921.1"/>
    </source>
</evidence>
<evidence type="ECO:0000256" key="1">
    <source>
        <dbReference type="SAM" id="Phobius"/>
    </source>
</evidence>